<dbReference type="AlphaFoldDB" id="A0A9D2FXP5"/>
<reference evidence="1" key="1">
    <citation type="journal article" date="2021" name="PeerJ">
        <title>Extensive microbial diversity within the chicken gut microbiome revealed by metagenomics and culture.</title>
        <authorList>
            <person name="Gilroy R."/>
            <person name="Ravi A."/>
            <person name="Getino M."/>
            <person name="Pursley I."/>
            <person name="Horton D.L."/>
            <person name="Alikhan N.F."/>
            <person name="Baker D."/>
            <person name="Gharbi K."/>
            <person name="Hall N."/>
            <person name="Watson M."/>
            <person name="Adriaenssens E.M."/>
            <person name="Foster-Nyarko E."/>
            <person name="Jarju S."/>
            <person name="Secka A."/>
            <person name="Antonio M."/>
            <person name="Oren A."/>
            <person name="Chaudhuri R.R."/>
            <person name="La Ragione R."/>
            <person name="Hildebrand F."/>
            <person name="Pallen M.J."/>
        </authorList>
    </citation>
    <scope>NUCLEOTIDE SEQUENCE</scope>
    <source>
        <strain evidence="1">ChiHecec3B27-8219</strain>
    </source>
</reference>
<protein>
    <submittedName>
        <fullName evidence="1">Uncharacterized protein</fullName>
    </submittedName>
</protein>
<gene>
    <name evidence="1" type="ORF">H9966_05345</name>
</gene>
<dbReference type="Proteomes" id="UP000824055">
    <property type="component" value="Unassembled WGS sequence"/>
</dbReference>
<sequence>MNTNRFTARLENNEEQRRAELIQKIEHAVERMSLPQLEALDYDLFVKGYMD</sequence>
<accession>A0A9D2FXP5</accession>
<name>A0A9D2FXP5_9BACT</name>
<dbReference type="EMBL" id="DXBE01000040">
    <property type="protein sequence ID" value="HIZ69299.1"/>
    <property type="molecule type" value="Genomic_DNA"/>
</dbReference>
<evidence type="ECO:0000313" key="2">
    <source>
        <dbReference type="Proteomes" id="UP000824055"/>
    </source>
</evidence>
<proteinExistence type="predicted"/>
<organism evidence="1 2">
    <name type="scientific">Candidatus Prevotella avicola</name>
    <dbReference type="NCBI Taxonomy" id="2838738"/>
    <lineage>
        <taxon>Bacteria</taxon>
        <taxon>Pseudomonadati</taxon>
        <taxon>Bacteroidota</taxon>
        <taxon>Bacteroidia</taxon>
        <taxon>Bacteroidales</taxon>
        <taxon>Prevotellaceae</taxon>
        <taxon>Prevotella</taxon>
    </lineage>
</organism>
<comment type="caution">
    <text evidence="1">The sequence shown here is derived from an EMBL/GenBank/DDBJ whole genome shotgun (WGS) entry which is preliminary data.</text>
</comment>
<reference evidence="1" key="2">
    <citation type="submission" date="2021-04" db="EMBL/GenBank/DDBJ databases">
        <authorList>
            <person name="Gilroy R."/>
        </authorList>
    </citation>
    <scope>NUCLEOTIDE SEQUENCE</scope>
    <source>
        <strain evidence="1">ChiHecec3B27-8219</strain>
    </source>
</reference>
<evidence type="ECO:0000313" key="1">
    <source>
        <dbReference type="EMBL" id="HIZ69299.1"/>
    </source>
</evidence>